<dbReference type="SUPFAM" id="SSF89733">
    <property type="entry name" value="L-sulfolactate dehydrogenase-like"/>
    <property type="match status" value="1"/>
</dbReference>
<dbReference type="Gene3D" id="1.10.1530.10">
    <property type="match status" value="1"/>
</dbReference>
<proteinExistence type="inferred from homology"/>
<evidence type="ECO:0000256" key="1">
    <source>
        <dbReference type="ARBA" id="ARBA00006056"/>
    </source>
</evidence>
<dbReference type="InterPro" id="IPR003767">
    <property type="entry name" value="Malate/L-lactate_DH-like"/>
</dbReference>
<dbReference type="EMBL" id="JACRSO010000005">
    <property type="protein sequence ID" value="MBC8529890.1"/>
    <property type="molecule type" value="Genomic_DNA"/>
</dbReference>
<dbReference type="PANTHER" id="PTHR11091">
    <property type="entry name" value="OXIDOREDUCTASE-RELATED"/>
    <property type="match status" value="1"/>
</dbReference>
<dbReference type="RefSeq" id="WP_249285675.1">
    <property type="nucleotide sequence ID" value="NZ_JACRSO010000005.1"/>
</dbReference>
<keyword evidence="4" id="KW-1185">Reference proteome</keyword>
<dbReference type="InterPro" id="IPR036111">
    <property type="entry name" value="Mal/L-sulfo/L-lacto_DH-like_sf"/>
</dbReference>
<reference evidence="3" key="1">
    <citation type="submission" date="2020-08" db="EMBL/GenBank/DDBJ databases">
        <title>Genome public.</title>
        <authorList>
            <person name="Liu C."/>
            <person name="Sun Q."/>
        </authorList>
    </citation>
    <scope>NUCLEOTIDE SEQUENCE</scope>
    <source>
        <strain evidence="3">NSJ-44</strain>
    </source>
</reference>
<gene>
    <name evidence="3" type="ORF">H8699_10665</name>
</gene>
<comment type="similarity">
    <text evidence="1">Belongs to the LDH2/MDH2 oxidoreductase family.</text>
</comment>
<evidence type="ECO:0000313" key="4">
    <source>
        <dbReference type="Proteomes" id="UP000654279"/>
    </source>
</evidence>
<name>A0A926D3X0_9FIRM</name>
<dbReference type="PANTHER" id="PTHR11091:SF0">
    <property type="entry name" value="MALATE DEHYDROGENASE"/>
    <property type="match status" value="1"/>
</dbReference>
<dbReference type="InterPro" id="IPR043143">
    <property type="entry name" value="Mal/L-sulf/L-lact_DH-like_NADP"/>
</dbReference>
<comment type="caution">
    <text evidence="3">The sequence shown here is derived from an EMBL/GenBank/DDBJ whole genome shotgun (WGS) entry which is preliminary data.</text>
</comment>
<evidence type="ECO:0000313" key="3">
    <source>
        <dbReference type="EMBL" id="MBC8529890.1"/>
    </source>
</evidence>
<dbReference type="Gene3D" id="3.30.1370.60">
    <property type="entry name" value="Hypothetical oxidoreductase yiak, domain 2"/>
    <property type="match status" value="1"/>
</dbReference>
<evidence type="ECO:0000256" key="2">
    <source>
        <dbReference type="ARBA" id="ARBA00023002"/>
    </source>
</evidence>
<accession>A0A926D3X0</accession>
<dbReference type="Pfam" id="PF02615">
    <property type="entry name" value="Ldh_2"/>
    <property type="match status" value="1"/>
</dbReference>
<keyword evidence="2" id="KW-0560">Oxidoreductase</keyword>
<dbReference type="AlphaFoldDB" id="A0A926D3X0"/>
<sequence length="366" mass="39984">MAYVTIDYKAALDFCRDLFPKYGFTKEQSEQVTDVLLRADLYGIESHGLQRLVRYHQEIGFGMVDTQARPEVVFETPVSAVIDAHKMMGQLAGRFGMEKAIEKAKTTGIGMVVVRNSNHYGIAGYYTKMAADADMIGVCMTNTEAIMVPTFGRRAMLGTDPIAVAMPADPTPFLFDAATTVVPRGKLEVYNKKEQPLPNGWALDADGLGCTDASEVLHNIIHRLGGGILPLGGEGELNSGYKGYGFGMICELCTGILAGGPTANHMTSVGDHADTSHCFWAIDYGIFGDKAQIKSRFSTYLEELRTSPKAKGQQRIYIHGEKELESMGKKQSEGLPVNDKTLSEMRRIGTEMGLDVDHYFGNIGKA</sequence>
<protein>
    <submittedName>
        <fullName evidence="3">Ldh family oxidoreductase</fullName>
    </submittedName>
</protein>
<dbReference type="Proteomes" id="UP000654279">
    <property type="component" value="Unassembled WGS sequence"/>
</dbReference>
<organism evidence="3 4">
    <name type="scientific">Luoshenia tenuis</name>
    <dbReference type="NCBI Taxonomy" id="2763654"/>
    <lineage>
        <taxon>Bacteria</taxon>
        <taxon>Bacillati</taxon>
        <taxon>Bacillota</taxon>
        <taxon>Clostridia</taxon>
        <taxon>Christensenellales</taxon>
        <taxon>Christensenellaceae</taxon>
        <taxon>Luoshenia</taxon>
    </lineage>
</organism>
<dbReference type="InterPro" id="IPR043144">
    <property type="entry name" value="Mal/L-sulf/L-lact_DH-like_ah"/>
</dbReference>
<dbReference type="GO" id="GO:0016491">
    <property type="term" value="F:oxidoreductase activity"/>
    <property type="evidence" value="ECO:0007669"/>
    <property type="project" value="UniProtKB-KW"/>
</dbReference>